<organism evidence="1 2">
    <name type="scientific">Alloyangia pacifica</name>
    <dbReference type="NCBI Taxonomy" id="311180"/>
    <lineage>
        <taxon>Bacteria</taxon>
        <taxon>Pseudomonadati</taxon>
        <taxon>Pseudomonadota</taxon>
        <taxon>Alphaproteobacteria</taxon>
        <taxon>Rhodobacterales</taxon>
        <taxon>Roseobacteraceae</taxon>
        <taxon>Alloyangia</taxon>
    </lineage>
</organism>
<gene>
    <name evidence="1" type="ORF">SAMN04488050_12455</name>
</gene>
<dbReference type="OrthoDB" id="7869851at2"/>
<dbReference type="EMBL" id="FOZW01000024">
    <property type="protein sequence ID" value="SFT26229.1"/>
    <property type="molecule type" value="Genomic_DNA"/>
</dbReference>
<name>A0A1I6WJS2_9RHOB</name>
<protein>
    <recommendedName>
        <fullName evidence="3">MHC class I heavy chain</fullName>
    </recommendedName>
</protein>
<proteinExistence type="predicted"/>
<evidence type="ECO:0000313" key="2">
    <source>
        <dbReference type="Proteomes" id="UP000199392"/>
    </source>
</evidence>
<evidence type="ECO:0008006" key="3">
    <source>
        <dbReference type="Google" id="ProtNLM"/>
    </source>
</evidence>
<dbReference type="AlphaFoldDB" id="A0A1I6WJS2"/>
<dbReference type="Proteomes" id="UP000199392">
    <property type="component" value="Unassembled WGS sequence"/>
</dbReference>
<keyword evidence="2" id="KW-1185">Reference proteome</keyword>
<sequence length="78" mass="8518">MSAKWINIQIMECEDSAGRAVTVFRQSDGTHQRYVLGNGRKVEANADGTFVIPESATELRVMGISRGLQRGPEPRLGG</sequence>
<accession>A0A1I6WJS2</accession>
<reference evidence="2" key="1">
    <citation type="submission" date="2016-10" db="EMBL/GenBank/DDBJ databases">
        <authorList>
            <person name="Varghese N."/>
            <person name="Submissions S."/>
        </authorList>
    </citation>
    <scope>NUCLEOTIDE SEQUENCE [LARGE SCALE GENOMIC DNA]</scope>
    <source>
        <strain evidence="2">DSM 26894</strain>
    </source>
</reference>
<evidence type="ECO:0000313" key="1">
    <source>
        <dbReference type="EMBL" id="SFT26229.1"/>
    </source>
</evidence>